<evidence type="ECO:0000256" key="2">
    <source>
        <dbReference type="SAM" id="Phobius"/>
    </source>
</evidence>
<gene>
    <name evidence="3" type="ORF">C7H19_16270</name>
</gene>
<dbReference type="RefSeq" id="WP_106457976.1">
    <property type="nucleotide sequence ID" value="NZ_PXOH01000019.1"/>
</dbReference>
<evidence type="ECO:0008006" key="5">
    <source>
        <dbReference type="Google" id="ProtNLM"/>
    </source>
</evidence>
<keyword evidence="2" id="KW-1133">Transmembrane helix</keyword>
<sequence>MNPTETTHSRSWRLNNNQNQVNKILGYRIRLLTAITLGVIAGACWWLWQSDTKYVGKFYLLLAPISSGASEVELKNQVELLQSSQLLKPILDKFLLQEPDLINSTKSPLTIKQLSNTKIVEVAYINQDPLKIQLVLKEIANGYLHYGVKSHQSQFNQQSGLIKQEYSQLQQRVTQSQKKLDNFRSSYRLYNPEQQEKLKQEQLAKLEMELYQTQIQLQETTTLFKTLEQQLKVTPEQAIASGDLTESPYYQSLVKQLQEVEIILAQESSIYLEASPNIQVLKEQQKSLQNLIKKEESKIPQNQQGQLKITTIPNALRLSLNQQYIQAANQVQVLQSRKTALEEQIKTLKIQMEKLPILTRRYEELQQKINQETSDFNQFLKTQEQLRNENSQSSPWQILSKPQLSKYSAYPSPQKNLVLGLLSGLSLGLMLSVFVETLLAPLFYKKNLH</sequence>
<dbReference type="PANTHER" id="PTHR32309">
    <property type="entry name" value="TYROSINE-PROTEIN KINASE"/>
    <property type="match status" value="1"/>
</dbReference>
<dbReference type="GO" id="GO:0005886">
    <property type="term" value="C:plasma membrane"/>
    <property type="evidence" value="ECO:0007669"/>
    <property type="project" value="TreeGrafter"/>
</dbReference>
<dbReference type="EMBL" id="PXOH01000019">
    <property type="protein sequence ID" value="PSF35563.1"/>
    <property type="molecule type" value="Genomic_DNA"/>
</dbReference>
<name>A0A2T1LV67_9CHRO</name>
<evidence type="ECO:0000256" key="1">
    <source>
        <dbReference type="SAM" id="Coils"/>
    </source>
</evidence>
<dbReference type="GO" id="GO:0004713">
    <property type="term" value="F:protein tyrosine kinase activity"/>
    <property type="evidence" value="ECO:0007669"/>
    <property type="project" value="TreeGrafter"/>
</dbReference>
<accession>A0A2T1LV67</accession>
<organism evidence="3 4">
    <name type="scientific">Aphanothece hegewaldii CCALA 016</name>
    <dbReference type="NCBI Taxonomy" id="2107694"/>
    <lineage>
        <taxon>Bacteria</taxon>
        <taxon>Bacillati</taxon>
        <taxon>Cyanobacteriota</taxon>
        <taxon>Cyanophyceae</taxon>
        <taxon>Oscillatoriophycideae</taxon>
        <taxon>Chroococcales</taxon>
        <taxon>Aphanothecaceae</taxon>
        <taxon>Aphanothece</taxon>
    </lineage>
</organism>
<dbReference type="AlphaFoldDB" id="A0A2T1LV67"/>
<dbReference type="PANTHER" id="PTHR32309:SF13">
    <property type="entry name" value="FERRIC ENTEROBACTIN TRANSPORT PROTEIN FEPE"/>
    <property type="match status" value="1"/>
</dbReference>
<reference evidence="3 4" key="1">
    <citation type="submission" date="2018-03" db="EMBL/GenBank/DDBJ databases">
        <title>The ancient ancestry and fast evolution of plastids.</title>
        <authorList>
            <person name="Moore K.R."/>
            <person name="Magnabosco C."/>
            <person name="Momper L."/>
            <person name="Gold D.A."/>
            <person name="Bosak T."/>
            <person name="Fournier G.P."/>
        </authorList>
    </citation>
    <scope>NUCLEOTIDE SEQUENCE [LARGE SCALE GENOMIC DNA]</scope>
    <source>
        <strain evidence="3 4">CCALA 016</strain>
    </source>
</reference>
<comment type="caution">
    <text evidence="3">The sequence shown here is derived from an EMBL/GenBank/DDBJ whole genome shotgun (WGS) entry which is preliminary data.</text>
</comment>
<keyword evidence="4" id="KW-1185">Reference proteome</keyword>
<keyword evidence="2" id="KW-0472">Membrane</keyword>
<feature type="transmembrane region" description="Helical" evidence="2">
    <location>
        <begin position="29"/>
        <end position="48"/>
    </location>
</feature>
<evidence type="ECO:0000313" key="3">
    <source>
        <dbReference type="EMBL" id="PSF35563.1"/>
    </source>
</evidence>
<proteinExistence type="predicted"/>
<protein>
    <recommendedName>
        <fullName evidence="5">Polysaccharide chain length determinant N-terminal domain-containing protein</fullName>
    </recommendedName>
</protein>
<reference evidence="3 4" key="2">
    <citation type="submission" date="2018-03" db="EMBL/GenBank/DDBJ databases">
        <authorList>
            <person name="Keele B.F."/>
        </authorList>
    </citation>
    <scope>NUCLEOTIDE SEQUENCE [LARGE SCALE GENOMIC DNA]</scope>
    <source>
        <strain evidence="3 4">CCALA 016</strain>
    </source>
</reference>
<dbReference type="OrthoDB" id="580971at2"/>
<feature type="coiled-coil region" evidence="1">
    <location>
        <begin position="324"/>
        <end position="382"/>
    </location>
</feature>
<keyword evidence="1" id="KW-0175">Coiled coil</keyword>
<evidence type="ECO:0000313" key="4">
    <source>
        <dbReference type="Proteomes" id="UP000239001"/>
    </source>
</evidence>
<feature type="transmembrane region" description="Helical" evidence="2">
    <location>
        <begin position="417"/>
        <end position="444"/>
    </location>
</feature>
<keyword evidence="2" id="KW-0812">Transmembrane</keyword>
<dbReference type="Proteomes" id="UP000239001">
    <property type="component" value="Unassembled WGS sequence"/>
</dbReference>
<dbReference type="InterPro" id="IPR050445">
    <property type="entry name" value="Bact_polysacc_biosynth/exp"/>
</dbReference>